<name>A0ABV7BZE0_9PROT</name>
<organism evidence="1 2">
    <name type="scientific">Falsiroseomonas tokyonensis</name>
    <dbReference type="NCBI Taxonomy" id="430521"/>
    <lineage>
        <taxon>Bacteria</taxon>
        <taxon>Pseudomonadati</taxon>
        <taxon>Pseudomonadota</taxon>
        <taxon>Alphaproteobacteria</taxon>
        <taxon>Acetobacterales</taxon>
        <taxon>Roseomonadaceae</taxon>
        <taxon>Falsiroseomonas</taxon>
    </lineage>
</organism>
<sequence length="141" mass="15488">MMARPALRVVRTAGLCSPSQEAVTRGRSFMARRATWRAEHARFYASDAALAPCAADILAEMFNAATRVFVDPPCYALRAIGEPSTVNLNAETWKWSTADGTAAGTGLHELWAWRFDMPVHLAAAEIMALVRDHRVEAERSA</sequence>
<comment type="caution">
    <text evidence="1">The sequence shown here is derived from an EMBL/GenBank/DDBJ whole genome shotgun (WGS) entry which is preliminary data.</text>
</comment>
<proteinExistence type="predicted"/>
<evidence type="ECO:0000313" key="2">
    <source>
        <dbReference type="Proteomes" id="UP001595420"/>
    </source>
</evidence>
<protein>
    <submittedName>
        <fullName evidence="1">Uncharacterized protein</fullName>
    </submittedName>
</protein>
<keyword evidence="2" id="KW-1185">Reference proteome</keyword>
<evidence type="ECO:0000313" key="1">
    <source>
        <dbReference type="EMBL" id="MFC3002086.1"/>
    </source>
</evidence>
<accession>A0ABV7BZE0</accession>
<dbReference type="RefSeq" id="WP_216838171.1">
    <property type="nucleotide sequence ID" value="NZ_JAFNJS010000006.1"/>
</dbReference>
<gene>
    <name evidence="1" type="ORF">ACFOD3_19430</name>
</gene>
<dbReference type="Proteomes" id="UP001595420">
    <property type="component" value="Unassembled WGS sequence"/>
</dbReference>
<reference evidence="2" key="1">
    <citation type="journal article" date="2019" name="Int. J. Syst. Evol. Microbiol.">
        <title>The Global Catalogue of Microorganisms (GCM) 10K type strain sequencing project: providing services to taxonomists for standard genome sequencing and annotation.</title>
        <authorList>
            <consortium name="The Broad Institute Genomics Platform"/>
            <consortium name="The Broad Institute Genome Sequencing Center for Infectious Disease"/>
            <person name="Wu L."/>
            <person name="Ma J."/>
        </authorList>
    </citation>
    <scope>NUCLEOTIDE SEQUENCE [LARGE SCALE GENOMIC DNA]</scope>
    <source>
        <strain evidence="2">CGMCC 1.16855</strain>
    </source>
</reference>
<dbReference type="EMBL" id="JBHRSB010000006">
    <property type="protein sequence ID" value="MFC3002086.1"/>
    <property type="molecule type" value="Genomic_DNA"/>
</dbReference>